<organism evidence="8 9">
    <name type="scientific">Macrostomum lignano</name>
    <dbReference type="NCBI Taxonomy" id="282301"/>
    <lineage>
        <taxon>Eukaryota</taxon>
        <taxon>Metazoa</taxon>
        <taxon>Spiralia</taxon>
        <taxon>Lophotrochozoa</taxon>
        <taxon>Platyhelminthes</taxon>
        <taxon>Rhabditophora</taxon>
        <taxon>Macrostomorpha</taxon>
        <taxon>Macrostomida</taxon>
        <taxon>Macrostomidae</taxon>
        <taxon>Macrostomum</taxon>
    </lineage>
</organism>
<dbReference type="GO" id="GO:0006556">
    <property type="term" value="P:S-adenosylmethionine biosynthetic process"/>
    <property type="evidence" value="ECO:0007669"/>
    <property type="project" value="UniProtKB-UniPathway"/>
</dbReference>
<evidence type="ECO:0000313" key="8">
    <source>
        <dbReference type="Proteomes" id="UP000095280"/>
    </source>
</evidence>
<dbReference type="PANTHER" id="PTHR10491:SF4">
    <property type="entry name" value="METHIONINE ADENOSYLTRANSFERASE 2 SUBUNIT BETA"/>
    <property type="match status" value="1"/>
</dbReference>
<dbReference type="GO" id="GO:0048269">
    <property type="term" value="C:methionine adenosyltransferase complex"/>
    <property type="evidence" value="ECO:0007669"/>
    <property type="project" value="TreeGrafter"/>
</dbReference>
<comment type="function">
    <text evidence="5">Regulatory subunit of S-adenosylmethionine synthetase 2, an enzyme that catalyzes the formation of S-adenosylmethionine from methionine and ATP. Regulates MAT2A catalytic activity by changing its kinetic properties, increasing its affinity for L-methionine. Can bind NADP (in vitro).</text>
</comment>
<dbReference type="InterPro" id="IPR029903">
    <property type="entry name" value="RmlD-like-bd"/>
</dbReference>
<dbReference type="WBParaSite" id="maker-uti_cns_0000228-snap-gene-0.5-mRNA-1">
    <property type="protein sequence ID" value="maker-uti_cns_0000228-snap-gene-0.5-mRNA-1"/>
    <property type="gene ID" value="maker-uti_cns_0000228-snap-gene-0.5"/>
</dbReference>
<evidence type="ECO:0000256" key="4">
    <source>
        <dbReference type="ARBA" id="ARBA00029977"/>
    </source>
</evidence>
<sequence>EGERTRVLITGASGLLGRAVNHELQQHKDQFETLGLCFSRQIEGLTQCDLTSIEDTLRIVTQSKPHLVVHCAAERRPDIVEKQPDRAKQLNDGATERLCQLAEECGATMLFISTDYVFDGKNPPYDEKSKPSPLNAYGESKVRCEQEVLRRRRNLVLRVPVLYGDTADVNESAVTCLFALVKAGVPCTIDHIAKRYPTHCADVANVVRHLSLRAGRIDGGVYHFSGNECLTKYEMCLAMGRVFGLSTDHVAPQVEPDSSATLRPVDARLSCQRLEATLGPEAVQRRSFEEGIRQCLAKFV</sequence>
<dbReference type="AlphaFoldDB" id="A0A1I8FXB9"/>
<evidence type="ECO:0000256" key="2">
    <source>
        <dbReference type="ARBA" id="ARBA00008656"/>
    </source>
</evidence>
<comment type="subunit">
    <text evidence="6">Heterotrimer; composed of a catalytic MAT2A homodimer that binds one regulatory MAT2B chain. Heterohexamer; composed of a central, catalytic MAT2A homotetramer flanked on either side by a regulatory MAT2B chain. NADP binding increases the affinity for MAT2A.</text>
</comment>
<dbReference type="InterPro" id="IPR005913">
    <property type="entry name" value="dTDP_dehydrorham_reduct"/>
</dbReference>
<dbReference type="SUPFAM" id="SSF51735">
    <property type="entry name" value="NAD(P)-binding Rossmann-fold domains"/>
    <property type="match status" value="1"/>
</dbReference>
<dbReference type="Gene3D" id="3.40.50.720">
    <property type="entry name" value="NAD(P)-binding Rossmann-like Domain"/>
    <property type="match status" value="1"/>
</dbReference>
<accession>A0A1I8FXB9</accession>
<dbReference type="PANTHER" id="PTHR10491">
    <property type="entry name" value="DTDP-4-DEHYDRORHAMNOSE REDUCTASE"/>
    <property type="match status" value="1"/>
</dbReference>
<evidence type="ECO:0000313" key="10">
    <source>
        <dbReference type="WBParaSite" id="maker-uti_cns_0000670-snap-gene-0.6-mRNA-1"/>
    </source>
</evidence>
<feature type="domain" description="RmlD-like substrate binding" evidence="7">
    <location>
        <begin position="6"/>
        <end position="299"/>
    </location>
</feature>
<evidence type="ECO:0000256" key="6">
    <source>
        <dbReference type="ARBA" id="ARBA00046786"/>
    </source>
</evidence>
<evidence type="ECO:0000256" key="3">
    <source>
        <dbReference type="ARBA" id="ARBA00021596"/>
    </source>
</evidence>
<reference evidence="9 10" key="1">
    <citation type="submission" date="2016-11" db="UniProtKB">
        <authorList>
            <consortium name="WormBaseParasite"/>
        </authorList>
    </citation>
    <scope>IDENTIFICATION</scope>
</reference>
<dbReference type="Proteomes" id="UP000095280">
    <property type="component" value="Unplaced"/>
</dbReference>
<dbReference type="Pfam" id="PF04321">
    <property type="entry name" value="RmlD_sub_bind"/>
    <property type="match status" value="1"/>
</dbReference>
<evidence type="ECO:0000256" key="1">
    <source>
        <dbReference type="ARBA" id="ARBA00005224"/>
    </source>
</evidence>
<keyword evidence="8" id="KW-1185">Reference proteome</keyword>
<comment type="similarity">
    <text evidence="2">Belongs to the dTDP-4-dehydrorhamnose reductase family. MAT2B subfamily.</text>
</comment>
<evidence type="ECO:0000256" key="5">
    <source>
        <dbReference type="ARBA" id="ARBA00045998"/>
    </source>
</evidence>
<dbReference type="InterPro" id="IPR036291">
    <property type="entry name" value="NAD(P)-bd_dom_sf"/>
</dbReference>
<name>A0A1I8FXB9_9PLAT</name>
<evidence type="ECO:0000313" key="9">
    <source>
        <dbReference type="WBParaSite" id="maker-uti_cns_0000228-snap-gene-0.5-mRNA-1"/>
    </source>
</evidence>
<protein>
    <recommendedName>
        <fullName evidence="3">Methionine adenosyltransferase 2 subunit beta</fullName>
    </recommendedName>
    <alternativeName>
        <fullName evidence="4">Methionine adenosyltransferase II beta</fullName>
    </alternativeName>
</protein>
<proteinExistence type="inferred from homology"/>
<evidence type="ECO:0000259" key="7">
    <source>
        <dbReference type="Pfam" id="PF04321"/>
    </source>
</evidence>
<dbReference type="UniPathway" id="UPA00315">
    <property type="reaction ID" value="UER00080"/>
</dbReference>
<comment type="pathway">
    <text evidence="1">Amino-acid biosynthesis; S-adenosyl-L-methionine biosynthesis; S-adenosyl-L-methionine from L-methionine: step 1/1.</text>
</comment>
<dbReference type="WBParaSite" id="maker-uti_cns_0000670-snap-gene-0.6-mRNA-1">
    <property type="protein sequence ID" value="maker-uti_cns_0000670-snap-gene-0.6-mRNA-1"/>
    <property type="gene ID" value="maker-uti_cns_0000670-snap-gene-0.6"/>
</dbReference>
<dbReference type="CDD" id="cd05254">
    <property type="entry name" value="dTDP_HR_like_SDR_e"/>
    <property type="match status" value="1"/>
</dbReference>
<dbReference type="GO" id="GO:0048270">
    <property type="term" value="F:methionine adenosyltransferase regulator activity"/>
    <property type="evidence" value="ECO:0007669"/>
    <property type="project" value="TreeGrafter"/>
</dbReference>
<dbReference type="WBParaSite" id="maker-uti_cns_0045394-snap-gene-0.7-mRNA-1">
    <property type="protein sequence ID" value="maker-uti_cns_0045394-snap-gene-0.7-mRNA-1"/>
    <property type="gene ID" value="maker-uti_cns_0045394-snap-gene-0.7"/>
</dbReference>